<evidence type="ECO:0000256" key="10">
    <source>
        <dbReference type="ARBA" id="ARBA00022889"/>
    </source>
</evidence>
<evidence type="ECO:0000256" key="19">
    <source>
        <dbReference type="SAM" id="Phobius"/>
    </source>
</evidence>
<evidence type="ECO:0000256" key="9">
    <source>
        <dbReference type="ARBA" id="ARBA00022837"/>
    </source>
</evidence>
<dbReference type="FunFam" id="2.60.40.60:FF:000011">
    <property type="entry name" value="Cadherin 1"/>
    <property type="match status" value="1"/>
</dbReference>
<feature type="region of interest" description="Disordered" evidence="18">
    <location>
        <begin position="445"/>
        <end position="466"/>
    </location>
</feature>
<feature type="domain" description="Cadherin" evidence="21">
    <location>
        <begin position="63"/>
        <end position="145"/>
    </location>
</feature>
<evidence type="ECO:0000256" key="18">
    <source>
        <dbReference type="SAM" id="MobiDB-lite"/>
    </source>
</evidence>
<evidence type="ECO:0000256" key="15">
    <source>
        <dbReference type="PROSITE-ProRule" id="PRU00043"/>
    </source>
</evidence>
<feature type="domain" description="Cadherin" evidence="21">
    <location>
        <begin position="144"/>
        <end position="256"/>
    </location>
</feature>
<dbReference type="FunFam" id="2.60.40.60:FF:000031">
    <property type="entry name" value="Cadherin 3"/>
    <property type="match status" value="1"/>
</dbReference>
<evidence type="ECO:0000256" key="11">
    <source>
        <dbReference type="ARBA" id="ARBA00022949"/>
    </source>
</evidence>
<evidence type="ECO:0000256" key="14">
    <source>
        <dbReference type="ARBA" id="ARBA00023180"/>
    </source>
</evidence>
<dbReference type="FunFam" id="4.10.900.10:FF:000003">
    <property type="entry name" value="Desmoglein 1"/>
    <property type="match status" value="1"/>
</dbReference>
<dbReference type="GO" id="GO:0030057">
    <property type="term" value="C:desmosome"/>
    <property type="evidence" value="ECO:0007669"/>
    <property type="project" value="UniProtKB-SubCell"/>
</dbReference>
<dbReference type="GeneID" id="108900677"/>
<feature type="domain" description="Cadherin" evidence="21">
    <location>
        <begin position="257"/>
        <end position="365"/>
    </location>
</feature>
<feature type="compositionally biased region" description="Low complexity" evidence="18">
    <location>
        <begin position="447"/>
        <end position="456"/>
    </location>
</feature>
<feature type="compositionally biased region" description="Low complexity" evidence="18">
    <location>
        <begin position="1005"/>
        <end position="1019"/>
    </location>
</feature>
<dbReference type="Gene3D" id="4.10.900.10">
    <property type="entry name" value="TCF3-CBD (Catenin binding domain)"/>
    <property type="match status" value="1"/>
</dbReference>
<keyword evidence="5 16" id="KW-0812">Transmembrane</keyword>
<dbReference type="InterPro" id="IPR050971">
    <property type="entry name" value="Cadherin-domain_protein"/>
</dbReference>
<comment type="function">
    <text evidence="17">A component of desmosome cell-cell junctions which are required for positive regulation of cellular adhesion. Involved in the interaction of plaque proteins and intermediate filaments mediating cell-cell adhesion.</text>
</comment>
<feature type="compositionally biased region" description="Polar residues" evidence="18">
    <location>
        <begin position="985"/>
        <end position="1004"/>
    </location>
</feature>
<evidence type="ECO:0000256" key="3">
    <source>
        <dbReference type="ARBA" id="ARBA00022475"/>
    </source>
</evidence>
<comment type="subcellular location">
    <subcellularLocation>
        <location evidence="2">Cell junction</location>
        <location evidence="2">Desmosome</location>
    </subcellularLocation>
    <subcellularLocation>
        <location evidence="1 16">Cell membrane</location>
        <topology evidence="1 16">Single-pass type I membrane protein</topology>
    </subcellularLocation>
</comment>
<evidence type="ECO:0000256" key="13">
    <source>
        <dbReference type="ARBA" id="ARBA00023136"/>
    </source>
</evidence>
<dbReference type="PROSITE" id="PS00232">
    <property type="entry name" value="CADHERIN_1"/>
    <property type="match status" value="2"/>
</dbReference>
<dbReference type="PRINTS" id="PR01818">
    <property type="entry name" value="DESMOCADHERN"/>
</dbReference>
<evidence type="ECO:0000256" key="4">
    <source>
        <dbReference type="ARBA" id="ARBA00022685"/>
    </source>
</evidence>
<organism evidence="22 23">
    <name type="scientific">Lates calcarifer</name>
    <name type="common">Barramundi</name>
    <name type="synonym">Holocentrus calcarifer</name>
    <dbReference type="NCBI Taxonomy" id="8187"/>
    <lineage>
        <taxon>Eukaryota</taxon>
        <taxon>Metazoa</taxon>
        <taxon>Chordata</taxon>
        <taxon>Craniata</taxon>
        <taxon>Vertebrata</taxon>
        <taxon>Euteleostomi</taxon>
        <taxon>Actinopterygii</taxon>
        <taxon>Neopterygii</taxon>
        <taxon>Teleostei</taxon>
        <taxon>Neoteleostei</taxon>
        <taxon>Acanthomorphata</taxon>
        <taxon>Carangaria</taxon>
        <taxon>Carangaria incertae sedis</taxon>
        <taxon>Centropomidae</taxon>
        <taxon>Lates</taxon>
    </lineage>
</organism>
<dbReference type="InterPro" id="IPR009122">
    <property type="entry name" value="Desmosomal_cadherin"/>
</dbReference>
<sequence>MARLSLTEAGLLLLFALALVLSAEAGQRSQTLSRKKREWILPPAKLMENTDYTHKEFIAKIRSDNDKNKKVEYYLSGPGADKPPFNLFVVDHDTGFVKITGILDREKQSSYNLTGSAKYRDGTTAEEDIPLTVTVLDQNDNAPYFELHTGNITEASKQGTFVMQIEGKDDDDPNTVNAKISYSIISQEPEGTGHMFTLDEKTGKLYVKEPTLDRETHDLYRLVIKGTDLEGAANGLTGTGTVEIRVLDINDNIPTLEKSEYSGSVDENVADVVVMRIKALDKDLEHTDNWLTVFTIAKGNDDNLFSIETDKETNEGILKLIKPVDFEELQNLELGLLIENVAPFVEGGAILMDVDVQVGKGGPLATGAGAGTGAGTGAGAGAGAGVGAGVDLGVDVGVDADVNLGVDVGLDADLEGGGEVGLNPEVGLGPGLGVKPGVGPGVGVGLKPGVKPGPGTKPKPKAPSKSYPIKIAVNNVPEGPAFVPDTKNVPVSEDPNEAPEDGVITVFAAVDPDTGKPAEDVSYAKAYDPDNWFTIDEETAEIKLNKVPDRESPFLVNGTYIAKILAMTKDMPSKTATGTIAIQVTDSNDHCPTLTTTHSSLCSNKKTVFVSGSDEDVSPNSAPFTFRIIPDGTRGSWVVEVINETTAALHSEEVLWPGSYELQVEVLDAQGLSCPTNEVFTVDVCTCVKTEDCSLMAARVGVTSSELSAPAIGLLLMALCLLLFIPLLLLFCQCGGADTIFPDQFSDLPFDAKEQLISYHTEGRGEDKEVPLQGVPVLLGTQKKVEAAAAPNFESNLSKITETHQTATFYNESVQKFQETSQSLMEVDNSYRFSRDTFNQGNESALQFSRQRLGVQNTAALYEDIALPDVFLNDYYSQKAVCAVPVKDSLLVYNYEGQGSSAGSVGCCSLLESDNDLQLLNDLGPKFKTLAEICSPPTPKPSLTHKVADVVHTTIDLAEPVVKPKIEHIVEKKHTNIKTERVMSSTNISKSSVNTVESMPQSMTVSHSKVSNISQSSSV</sequence>
<reference evidence="23" key="1">
    <citation type="submission" date="2025-08" db="UniProtKB">
        <authorList>
            <consortium name="RefSeq"/>
        </authorList>
    </citation>
    <scope>IDENTIFICATION</scope>
    <source>
        <tissue evidence="23">Brain</tissue>
    </source>
</reference>
<feature type="domain" description="Cadherin" evidence="21">
    <location>
        <begin position="483"/>
        <end position="594"/>
    </location>
</feature>
<dbReference type="SUPFAM" id="SSF49313">
    <property type="entry name" value="Cadherin-like"/>
    <property type="match status" value="5"/>
</dbReference>
<dbReference type="FunFam" id="2.60.40.60:FF:000074">
    <property type="entry name" value="Desmoglein 4"/>
    <property type="match status" value="1"/>
</dbReference>
<feature type="chain" id="PRO_5042495409" evidence="20">
    <location>
        <begin position="23"/>
        <end position="1019"/>
    </location>
</feature>
<keyword evidence="6" id="KW-0479">Metal-binding</keyword>
<evidence type="ECO:0000256" key="8">
    <source>
        <dbReference type="ARBA" id="ARBA00022737"/>
    </source>
</evidence>
<keyword evidence="4" id="KW-0165">Cleavage on pair of basic residues</keyword>
<proteinExistence type="predicted"/>
<evidence type="ECO:0000256" key="5">
    <source>
        <dbReference type="ARBA" id="ARBA00022692"/>
    </source>
</evidence>
<feature type="region of interest" description="Disordered" evidence="18">
    <location>
        <begin position="985"/>
        <end position="1019"/>
    </location>
</feature>
<keyword evidence="14" id="KW-0325">Glycoprotein</keyword>
<evidence type="ECO:0000256" key="12">
    <source>
        <dbReference type="ARBA" id="ARBA00022989"/>
    </source>
</evidence>
<evidence type="ECO:0000256" key="16">
    <source>
        <dbReference type="RuleBase" id="RU003318"/>
    </source>
</evidence>
<dbReference type="InterPro" id="IPR015919">
    <property type="entry name" value="Cadherin-like_sf"/>
</dbReference>
<keyword evidence="8" id="KW-0677">Repeat</keyword>
<dbReference type="GO" id="GO:0045216">
    <property type="term" value="P:cell-cell junction organization"/>
    <property type="evidence" value="ECO:0007669"/>
    <property type="project" value="UniProtKB-ARBA"/>
</dbReference>
<accession>A0AAJ7QJ00</accession>
<dbReference type="FunFam" id="2.60.40.60:FF:000068">
    <property type="entry name" value="Desmoglein 1"/>
    <property type="match status" value="1"/>
</dbReference>
<keyword evidence="10 16" id="KW-0130">Cell adhesion</keyword>
<evidence type="ECO:0000259" key="21">
    <source>
        <dbReference type="PROSITE" id="PS50268"/>
    </source>
</evidence>
<evidence type="ECO:0000256" key="1">
    <source>
        <dbReference type="ARBA" id="ARBA00004251"/>
    </source>
</evidence>
<dbReference type="KEGG" id="lcf:108900677"/>
<dbReference type="PANTHER" id="PTHR24025">
    <property type="entry name" value="DESMOGLEIN FAMILY MEMBER"/>
    <property type="match status" value="1"/>
</dbReference>
<feature type="signal peptide" evidence="20">
    <location>
        <begin position="1"/>
        <end position="22"/>
    </location>
</feature>
<gene>
    <name evidence="23" type="primary">LOC108900677</name>
</gene>
<dbReference type="PROSITE" id="PS50268">
    <property type="entry name" value="CADHERIN_2"/>
    <property type="match status" value="4"/>
</dbReference>
<dbReference type="InterPro" id="IPR000233">
    <property type="entry name" value="Cadherin_Y-type_LIR"/>
</dbReference>
<evidence type="ECO:0000256" key="17">
    <source>
        <dbReference type="RuleBase" id="RU004358"/>
    </source>
</evidence>
<dbReference type="InterPro" id="IPR027397">
    <property type="entry name" value="Catenin-bd_sf"/>
</dbReference>
<keyword evidence="13 19" id="KW-0472">Membrane</keyword>
<dbReference type="SMART" id="SM00112">
    <property type="entry name" value="CA"/>
    <property type="match status" value="4"/>
</dbReference>
<dbReference type="InterPro" id="IPR002126">
    <property type="entry name" value="Cadherin-like_dom"/>
</dbReference>
<keyword evidence="7 20" id="KW-0732">Signal</keyword>
<dbReference type="GO" id="GO:0005509">
    <property type="term" value="F:calcium ion binding"/>
    <property type="evidence" value="ECO:0007669"/>
    <property type="project" value="UniProtKB-UniRule"/>
</dbReference>
<evidence type="ECO:0000313" key="22">
    <source>
        <dbReference type="Proteomes" id="UP000694890"/>
    </source>
</evidence>
<dbReference type="CDD" id="cd11304">
    <property type="entry name" value="Cadherin_repeat"/>
    <property type="match status" value="4"/>
</dbReference>
<feature type="transmembrane region" description="Helical" evidence="19">
    <location>
        <begin position="711"/>
        <end position="732"/>
    </location>
</feature>
<evidence type="ECO:0000256" key="20">
    <source>
        <dbReference type="SAM" id="SignalP"/>
    </source>
</evidence>
<dbReference type="PRINTS" id="PR00205">
    <property type="entry name" value="CADHERIN"/>
</dbReference>
<dbReference type="InterPro" id="IPR020894">
    <property type="entry name" value="Cadherin_CS"/>
</dbReference>
<name>A0AAJ7QJ00_LATCA</name>
<evidence type="ECO:0000313" key="23">
    <source>
        <dbReference type="RefSeq" id="XP_018557362.1"/>
    </source>
</evidence>
<dbReference type="GO" id="GO:0007156">
    <property type="term" value="P:homophilic cell adhesion via plasma membrane adhesion molecules"/>
    <property type="evidence" value="ECO:0007669"/>
    <property type="project" value="InterPro"/>
</dbReference>
<dbReference type="GO" id="GO:0005886">
    <property type="term" value="C:plasma membrane"/>
    <property type="evidence" value="ECO:0007669"/>
    <property type="project" value="UniProtKB-SubCell"/>
</dbReference>
<dbReference type="PANTHER" id="PTHR24025:SF32">
    <property type="entry name" value="DESMOGLEIN-2"/>
    <property type="match status" value="1"/>
</dbReference>
<keyword evidence="12 19" id="KW-1133">Transmembrane helix</keyword>
<protein>
    <submittedName>
        <fullName evidence="23">LOW QUALITY PROTEIN: desmoglein-2-like</fullName>
    </submittedName>
</protein>
<dbReference type="AlphaFoldDB" id="A0AAJ7QJ00"/>
<dbReference type="FunFam" id="2.60.40.60:FF:000346">
    <property type="entry name" value="Desmocollin b"/>
    <property type="match status" value="1"/>
</dbReference>
<keyword evidence="9 15" id="KW-0106">Calcium</keyword>
<dbReference type="RefSeq" id="XP_018557362.1">
    <property type="nucleotide sequence ID" value="XM_018701846.2"/>
</dbReference>
<evidence type="ECO:0000256" key="6">
    <source>
        <dbReference type="ARBA" id="ARBA00022723"/>
    </source>
</evidence>
<dbReference type="Pfam" id="PF00028">
    <property type="entry name" value="Cadherin"/>
    <property type="match status" value="4"/>
</dbReference>
<dbReference type="GO" id="GO:0055113">
    <property type="term" value="P:epiboly involved in gastrulation with mouth forming second"/>
    <property type="evidence" value="ECO:0007669"/>
    <property type="project" value="UniProtKB-ARBA"/>
</dbReference>
<evidence type="ECO:0000256" key="7">
    <source>
        <dbReference type="ARBA" id="ARBA00022729"/>
    </source>
</evidence>
<dbReference type="Pfam" id="PF01049">
    <property type="entry name" value="CADH_Y-type_LIR"/>
    <property type="match status" value="1"/>
</dbReference>
<keyword evidence="3" id="KW-1003">Cell membrane</keyword>
<keyword evidence="11" id="KW-0965">Cell junction</keyword>
<evidence type="ECO:0000256" key="2">
    <source>
        <dbReference type="ARBA" id="ARBA00004568"/>
    </source>
</evidence>
<dbReference type="Gene3D" id="2.60.40.60">
    <property type="entry name" value="Cadherins"/>
    <property type="match status" value="5"/>
</dbReference>
<dbReference type="Proteomes" id="UP000694890">
    <property type="component" value="Unplaced"/>
</dbReference>